<evidence type="ECO:0000313" key="2">
    <source>
        <dbReference type="Proteomes" id="UP001142592"/>
    </source>
</evidence>
<keyword evidence="2" id="KW-1185">Reference proteome</keyword>
<sequence>MKTPTKAKPGKTQYVAITTDVQEVNQQVEKAYTLMVNAATELLKRFDVAKFRTYALMDHTKNEQNTNLVKEFICYHWNITLSLSPKNGAFYIFIDLGEEALQKFGSALTNNLLRECYQLTQSNDNTIGIEYALRINYLPAESLHNFYYRRIVEGETGYVSIATVEKEAA</sequence>
<protein>
    <submittedName>
        <fullName evidence="1">Uncharacterized protein</fullName>
    </submittedName>
</protein>
<gene>
    <name evidence="1" type="ORF">OQZ29_17015</name>
</gene>
<reference evidence="1" key="1">
    <citation type="submission" date="2022-11" db="EMBL/GenBank/DDBJ databases">
        <authorList>
            <person name="Graham C."/>
            <person name="Newman J.D."/>
        </authorList>
    </citation>
    <scope>NUCLEOTIDE SEQUENCE</scope>
    <source>
        <strain evidence="1">DSM 19486</strain>
    </source>
</reference>
<dbReference type="EMBL" id="JAPJUH010000005">
    <property type="protein sequence ID" value="MCX3266463.1"/>
    <property type="molecule type" value="Genomic_DNA"/>
</dbReference>
<dbReference type="AlphaFoldDB" id="A0A9X3DKD2"/>
<proteinExistence type="predicted"/>
<comment type="caution">
    <text evidence="1">The sequence shown here is derived from an EMBL/GenBank/DDBJ whole genome shotgun (WGS) entry which is preliminary data.</text>
</comment>
<dbReference type="Proteomes" id="UP001142592">
    <property type="component" value="Unassembled WGS sequence"/>
</dbReference>
<dbReference type="RefSeq" id="WP_010600174.1">
    <property type="nucleotide sequence ID" value="NZ_JAPJUH010000005.1"/>
</dbReference>
<evidence type="ECO:0000313" key="1">
    <source>
        <dbReference type="EMBL" id="MCX3266463.1"/>
    </source>
</evidence>
<accession>A0A9X3DKD2</accession>
<organism evidence="1 2">
    <name type="scientific">Pedobacter agri</name>
    <dbReference type="NCBI Taxonomy" id="454586"/>
    <lineage>
        <taxon>Bacteria</taxon>
        <taxon>Pseudomonadati</taxon>
        <taxon>Bacteroidota</taxon>
        <taxon>Sphingobacteriia</taxon>
        <taxon>Sphingobacteriales</taxon>
        <taxon>Sphingobacteriaceae</taxon>
        <taxon>Pedobacter</taxon>
    </lineage>
</organism>
<name>A0A9X3DKD2_9SPHI</name>